<evidence type="ECO:0000256" key="2">
    <source>
        <dbReference type="ARBA" id="ARBA00022737"/>
    </source>
</evidence>
<proteinExistence type="predicted"/>
<accession>T1FXM8</accession>
<evidence type="ECO:0000256" key="1">
    <source>
        <dbReference type="ARBA" id="ARBA00022614"/>
    </source>
</evidence>
<dbReference type="CTD" id="20213576"/>
<dbReference type="Gene3D" id="3.30.1520.10">
    <property type="entry name" value="Phox-like domain"/>
    <property type="match status" value="1"/>
</dbReference>
<feature type="transmembrane region" description="Helical" evidence="3">
    <location>
        <begin position="429"/>
        <end position="448"/>
    </location>
</feature>
<reference evidence="5 7" key="2">
    <citation type="journal article" date="2013" name="Nature">
        <title>Insights into bilaterian evolution from three spiralian genomes.</title>
        <authorList>
            <person name="Simakov O."/>
            <person name="Marletaz F."/>
            <person name="Cho S.J."/>
            <person name="Edsinger-Gonzales E."/>
            <person name="Havlak P."/>
            <person name="Hellsten U."/>
            <person name="Kuo D.H."/>
            <person name="Larsson T."/>
            <person name="Lv J."/>
            <person name="Arendt D."/>
            <person name="Savage R."/>
            <person name="Osoegawa K."/>
            <person name="de Jong P."/>
            <person name="Grimwood J."/>
            <person name="Chapman J.A."/>
            <person name="Shapiro H."/>
            <person name="Aerts A."/>
            <person name="Otillar R.P."/>
            <person name="Terry A.Y."/>
            <person name="Boore J.L."/>
            <person name="Grigoriev I.V."/>
            <person name="Lindberg D.R."/>
            <person name="Seaver E.C."/>
            <person name="Weisblat D.A."/>
            <person name="Putnam N.H."/>
            <person name="Rokhsar D.S."/>
        </authorList>
    </citation>
    <scope>NUCLEOTIDE SEQUENCE</scope>
</reference>
<protein>
    <recommendedName>
        <fullName evidence="4">PX domain-containing protein</fullName>
    </recommendedName>
</protein>
<dbReference type="EMBL" id="AMQM01000552">
    <property type="status" value="NOT_ANNOTATED_CDS"/>
    <property type="molecule type" value="Genomic_DNA"/>
</dbReference>
<keyword evidence="3" id="KW-0812">Transmembrane</keyword>
<dbReference type="STRING" id="6412.T1FXM8"/>
<dbReference type="FunFam" id="3.30.1520.10:FF:000020">
    <property type="entry name" value="nischarin isoform X1"/>
    <property type="match status" value="1"/>
</dbReference>
<keyword evidence="3" id="KW-1133">Transmembrane helix</keyword>
<dbReference type="Proteomes" id="UP000015101">
    <property type="component" value="Unassembled WGS sequence"/>
</dbReference>
<evidence type="ECO:0000256" key="3">
    <source>
        <dbReference type="SAM" id="Phobius"/>
    </source>
</evidence>
<reference evidence="6" key="3">
    <citation type="submission" date="2015-06" db="UniProtKB">
        <authorList>
            <consortium name="EnsemblMetazoa"/>
        </authorList>
    </citation>
    <scope>IDENTIFICATION</scope>
</reference>
<dbReference type="EnsemblMetazoa" id="HelroT63958">
    <property type="protein sequence ID" value="HelroP63958"/>
    <property type="gene ID" value="HelroG63958"/>
</dbReference>
<dbReference type="OrthoDB" id="430293at2759"/>
<dbReference type="GO" id="GO:0005737">
    <property type="term" value="C:cytoplasm"/>
    <property type="evidence" value="ECO:0000318"/>
    <property type="project" value="GO_Central"/>
</dbReference>
<evidence type="ECO:0000313" key="6">
    <source>
        <dbReference type="EnsemblMetazoa" id="HelroP63958"/>
    </source>
</evidence>
<keyword evidence="1" id="KW-0433">Leucine-rich repeat</keyword>
<dbReference type="PANTHER" id="PTHR15454">
    <property type="entry name" value="NISCHARIN RELATED"/>
    <property type="match status" value="1"/>
</dbReference>
<dbReference type="FunCoup" id="T1FXM8">
    <property type="interactions" value="46"/>
</dbReference>
<dbReference type="InterPro" id="IPR036871">
    <property type="entry name" value="PX_dom_sf"/>
</dbReference>
<dbReference type="PANTHER" id="PTHR15454:SF35">
    <property type="entry name" value="NISCHARIN"/>
    <property type="match status" value="1"/>
</dbReference>
<dbReference type="InterPro" id="IPR001611">
    <property type="entry name" value="Leu-rich_rpt"/>
</dbReference>
<dbReference type="HOGENOM" id="CLU_029070_0_0_1"/>
<dbReference type="Pfam" id="PF00787">
    <property type="entry name" value="PX"/>
    <property type="match status" value="1"/>
</dbReference>
<dbReference type="eggNOG" id="KOG1259">
    <property type="taxonomic scope" value="Eukaryota"/>
</dbReference>
<evidence type="ECO:0000313" key="7">
    <source>
        <dbReference type="Proteomes" id="UP000015101"/>
    </source>
</evidence>
<dbReference type="KEGG" id="hro:HELRODRAFT_63958"/>
<dbReference type="PROSITE" id="PS50195">
    <property type="entry name" value="PX"/>
    <property type="match status" value="1"/>
</dbReference>
<keyword evidence="2" id="KW-0677">Repeat</keyword>
<dbReference type="GeneID" id="20213576"/>
<dbReference type="InterPro" id="IPR001683">
    <property type="entry name" value="PX_dom"/>
</dbReference>
<dbReference type="InParanoid" id="T1FXM8"/>
<keyword evidence="7" id="KW-1185">Reference proteome</keyword>
<dbReference type="SUPFAM" id="SSF52075">
    <property type="entry name" value="Outer arm dynein light chain 1"/>
    <property type="match status" value="1"/>
</dbReference>
<dbReference type="EMBL" id="KB096324">
    <property type="protein sequence ID" value="ESO06089.1"/>
    <property type="molecule type" value="Genomic_DNA"/>
</dbReference>
<keyword evidence="3" id="KW-0472">Membrane</keyword>
<feature type="domain" description="PX" evidence="4">
    <location>
        <begin position="9"/>
        <end position="120"/>
    </location>
</feature>
<gene>
    <name evidence="6" type="primary">20213576</name>
    <name evidence="5" type="ORF">HELRODRAFT_63958</name>
</gene>
<evidence type="ECO:0000259" key="4">
    <source>
        <dbReference type="PROSITE" id="PS50195"/>
    </source>
</evidence>
<dbReference type="Gene3D" id="3.80.10.10">
    <property type="entry name" value="Ribonuclease Inhibitor"/>
    <property type="match status" value="2"/>
</dbReference>
<organism evidence="6 7">
    <name type="scientific">Helobdella robusta</name>
    <name type="common">Californian leech</name>
    <dbReference type="NCBI Taxonomy" id="6412"/>
    <lineage>
        <taxon>Eukaryota</taxon>
        <taxon>Metazoa</taxon>
        <taxon>Spiralia</taxon>
        <taxon>Lophotrochozoa</taxon>
        <taxon>Annelida</taxon>
        <taxon>Clitellata</taxon>
        <taxon>Hirudinea</taxon>
        <taxon>Rhynchobdellida</taxon>
        <taxon>Glossiphoniidae</taxon>
        <taxon>Helobdella</taxon>
    </lineage>
</organism>
<dbReference type="OMA" id="HKMDVWY"/>
<dbReference type="PROSITE" id="PS51450">
    <property type="entry name" value="LRR"/>
    <property type="match status" value="4"/>
</dbReference>
<evidence type="ECO:0000313" key="5">
    <source>
        <dbReference type="EMBL" id="ESO06089.1"/>
    </source>
</evidence>
<sequence length="449" mass="52601">MAVFLKNTESYSPAKAIKIIRNEMAEDHTVYIIEINLGPFKWNVCKRYNEFYELNEKLLGQIPSLDRDLLPKKKIFGNNSESFVKKRQHQLEIYLQSLFRSFETLPAVLLKFLEFHKYEIHGIVEVLSEDFYEKGDQMLSSNNFSTLTTLQLNALCTRLQLPEPTCGSYNMKRDLGHLLDFVTRVKFLQVVLGHSLPFGTSNIIPNELSYHFQHFKSLESLKFSNCRMERVKIEDNVKKHLKQLYVCKTLSALKEILMSGVHWTEDCSEMPTQLLDACSWPNVTLANFNDNKIECIDDSIKLLPHLEQLSLVRNKLQEIEHLYHLSFLRSIDLSSNYISNLESLHIKLGNVTCLNLSRNRISTLSGFQKMYSLQKLNLSYNSLLQKEEIYHLRQLPNLEYLDTRKNPMAKSEGYRVDVYEMFGERAQDVFLFFYFLVFSFYLLIVAIFR</sequence>
<dbReference type="SUPFAM" id="SSF64268">
    <property type="entry name" value="PX domain"/>
    <property type="match status" value="1"/>
</dbReference>
<dbReference type="SMART" id="SM00312">
    <property type="entry name" value="PX"/>
    <property type="match status" value="1"/>
</dbReference>
<dbReference type="RefSeq" id="XP_009015457.1">
    <property type="nucleotide sequence ID" value="XM_009017209.1"/>
</dbReference>
<dbReference type="AlphaFoldDB" id="T1FXM8"/>
<dbReference type="GO" id="GO:0035091">
    <property type="term" value="F:phosphatidylinositol binding"/>
    <property type="evidence" value="ECO:0007669"/>
    <property type="project" value="InterPro"/>
</dbReference>
<dbReference type="Pfam" id="PF13855">
    <property type="entry name" value="LRR_8"/>
    <property type="match status" value="1"/>
</dbReference>
<reference evidence="7" key="1">
    <citation type="submission" date="2012-12" db="EMBL/GenBank/DDBJ databases">
        <authorList>
            <person name="Hellsten U."/>
            <person name="Grimwood J."/>
            <person name="Chapman J.A."/>
            <person name="Shapiro H."/>
            <person name="Aerts A."/>
            <person name="Otillar R.P."/>
            <person name="Terry A.Y."/>
            <person name="Boore J.L."/>
            <person name="Simakov O."/>
            <person name="Marletaz F."/>
            <person name="Cho S.-J."/>
            <person name="Edsinger-Gonzales E."/>
            <person name="Havlak P."/>
            <person name="Kuo D.-H."/>
            <person name="Larsson T."/>
            <person name="Lv J."/>
            <person name="Arendt D."/>
            <person name="Savage R."/>
            <person name="Osoegawa K."/>
            <person name="de Jong P."/>
            <person name="Lindberg D.R."/>
            <person name="Seaver E.C."/>
            <person name="Weisblat D.A."/>
            <person name="Putnam N.H."/>
            <person name="Grigoriev I.V."/>
            <person name="Rokhsar D.S."/>
        </authorList>
    </citation>
    <scope>NUCLEOTIDE SEQUENCE</scope>
</reference>
<name>T1FXM8_HELRO</name>
<dbReference type="InterPro" id="IPR032675">
    <property type="entry name" value="LRR_dom_sf"/>
</dbReference>